<evidence type="ECO:0000256" key="5">
    <source>
        <dbReference type="ARBA" id="ARBA00022827"/>
    </source>
</evidence>
<evidence type="ECO:0000256" key="9">
    <source>
        <dbReference type="ARBA" id="ARBA00023284"/>
    </source>
</evidence>
<evidence type="ECO:0000256" key="8">
    <source>
        <dbReference type="ARBA" id="ARBA00023157"/>
    </source>
</evidence>
<accession>A0ABV6FF23</accession>
<comment type="cofactor">
    <cofactor evidence="11">
        <name>FAD</name>
        <dbReference type="ChEBI" id="CHEBI:57692"/>
    </cofactor>
    <text evidence="11">Binds 1 FAD per subunit.</text>
</comment>
<dbReference type="EMBL" id="JBHLWP010000009">
    <property type="protein sequence ID" value="MFC0252132.1"/>
    <property type="molecule type" value="Genomic_DNA"/>
</dbReference>
<keyword evidence="9 11" id="KW-0676">Redox-active center</keyword>
<dbReference type="RefSeq" id="WP_379678882.1">
    <property type="nucleotide sequence ID" value="NZ_JBHLWP010000009.1"/>
</dbReference>
<evidence type="ECO:0000256" key="10">
    <source>
        <dbReference type="ARBA" id="ARBA00049187"/>
    </source>
</evidence>
<comment type="similarity">
    <text evidence="1 11">Belongs to the class-I pyridine nucleotide-disulfide oxidoreductase family.</text>
</comment>
<evidence type="ECO:0000256" key="4">
    <source>
        <dbReference type="ARBA" id="ARBA00022630"/>
    </source>
</evidence>
<sequence>METLHTTLLIIGGGPGGYVAGIRAGQLGVPTILVEGASPGGTCLNIGCIPSKALIHAADEFCKARSYAAETSPLGITFGAAAAEPRIDLERTVAWKDGIVKKLTGGVGALLKKNGVKLVSGWATILDGKTVEVRQDGETEASVRIRCEHMLLAAGSVPVELPFMPFGGPVVSSTEALSPGEVPQRLVVVGAGYIGLELGTAYRKLGAQVTVVEAADRILPAYDADLVKPVAAALGRLGVELRLGTSVLGMDGEDGQQRVRVRDASGVEALLEAERVLVAVGRKPRTLGWGLENLMLDMDGRAVKVDNQCRTSMRNVWAIGDLAGEPMLAHRAMAQGEMVAEIVSGKRRHFEPAAIPAVCFTDPEIVVVGMSPADADKAGMEIVTANFPFSANGRAMTIESTDGFVRVVARKSDHRIVGWQAVGGAVSELAAGFTQSIELGAQLEDIAGTIHAHPTLGEAVQEAALRALGHALHI</sequence>
<gene>
    <name evidence="14" type="primary">lpdA</name>
    <name evidence="14" type="ORF">ACFFJK_09545</name>
</gene>
<evidence type="ECO:0000259" key="12">
    <source>
        <dbReference type="Pfam" id="PF02852"/>
    </source>
</evidence>
<evidence type="ECO:0000256" key="2">
    <source>
        <dbReference type="ARBA" id="ARBA00012608"/>
    </source>
</evidence>
<dbReference type="PROSITE" id="PS00076">
    <property type="entry name" value="PYRIDINE_REDOX_1"/>
    <property type="match status" value="1"/>
</dbReference>
<comment type="caution">
    <text evidence="14">The sequence shown here is derived from an EMBL/GenBank/DDBJ whole genome shotgun (WGS) entry which is preliminary data.</text>
</comment>
<evidence type="ECO:0000256" key="6">
    <source>
        <dbReference type="ARBA" id="ARBA00023002"/>
    </source>
</evidence>
<evidence type="ECO:0000313" key="15">
    <source>
        <dbReference type="Proteomes" id="UP001589773"/>
    </source>
</evidence>
<dbReference type="InterPro" id="IPR050151">
    <property type="entry name" value="Class-I_Pyr_Nuc-Dis_Oxidored"/>
</dbReference>
<dbReference type="PRINTS" id="PR00411">
    <property type="entry name" value="PNDRDTASEI"/>
</dbReference>
<comment type="miscellaneous">
    <text evidence="11">The active site is a redox-active disulfide bond.</text>
</comment>
<keyword evidence="5 11" id="KW-0274">FAD</keyword>
<dbReference type="InterPro" id="IPR016156">
    <property type="entry name" value="FAD/NAD-linked_Rdtase_dimer_sf"/>
</dbReference>
<dbReference type="Proteomes" id="UP001589773">
    <property type="component" value="Unassembled WGS sequence"/>
</dbReference>
<dbReference type="NCBIfam" id="TIGR01350">
    <property type="entry name" value="lipoamide_DH"/>
    <property type="match status" value="1"/>
</dbReference>
<dbReference type="PIRSF" id="PIRSF000350">
    <property type="entry name" value="Mercury_reductase_MerA"/>
    <property type="match status" value="1"/>
</dbReference>
<evidence type="ECO:0000256" key="7">
    <source>
        <dbReference type="ARBA" id="ARBA00023027"/>
    </source>
</evidence>
<dbReference type="EC" id="1.8.1.4" evidence="2 11"/>
<organism evidence="14 15">
    <name type="scientific">Massilia consociata</name>
    <dbReference type="NCBI Taxonomy" id="760117"/>
    <lineage>
        <taxon>Bacteria</taxon>
        <taxon>Pseudomonadati</taxon>
        <taxon>Pseudomonadota</taxon>
        <taxon>Betaproteobacteria</taxon>
        <taxon>Burkholderiales</taxon>
        <taxon>Oxalobacteraceae</taxon>
        <taxon>Telluria group</taxon>
        <taxon>Massilia</taxon>
    </lineage>
</organism>
<dbReference type="InterPro" id="IPR036188">
    <property type="entry name" value="FAD/NAD-bd_sf"/>
</dbReference>
<dbReference type="Pfam" id="PF07992">
    <property type="entry name" value="Pyr_redox_2"/>
    <property type="match status" value="1"/>
</dbReference>
<dbReference type="InterPro" id="IPR006258">
    <property type="entry name" value="Lipoamide_DH"/>
</dbReference>
<comment type="catalytic activity">
    <reaction evidence="10 11">
        <text>N(6)-[(R)-dihydrolipoyl]-L-lysyl-[protein] + NAD(+) = N(6)-[(R)-lipoyl]-L-lysyl-[protein] + NADH + H(+)</text>
        <dbReference type="Rhea" id="RHEA:15045"/>
        <dbReference type="Rhea" id="RHEA-COMP:10474"/>
        <dbReference type="Rhea" id="RHEA-COMP:10475"/>
        <dbReference type="ChEBI" id="CHEBI:15378"/>
        <dbReference type="ChEBI" id="CHEBI:57540"/>
        <dbReference type="ChEBI" id="CHEBI:57945"/>
        <dbReference type="ChEBI" id="CHEBI:83099"/>
        <dbReference type="ChEBI" id="CHEBI:83100"/>
        <dbReference type="EC" id="1.8.1.4"/>
    </reaction>
</comment>
<dbReference type="GO" id="GO:0004148">
    <property type="term" value="F:dihydrolipoyl dehydrogenase (NADH) activity"/>
    <property type="evidence" value="ECO:0007669"/>
    <property type="project" value="UniProtKB-EC"/>
</dbReference>
<feature type="domain" description="Pyridine nucleotide-disulphide oxidoreductase dimerisation" evidence="12">
    <location>
        <begin position="355"/>
        <end position="464"/>
    </location>
</feature>
<keyword evidence="7 11" id="KW-0520">NAD</keyword>
<name>A0ABV6FF23_9BURK</name>
<proteinExistence type="inferred from homology"/>
<dbReference type="InterPro" id="IPR023753">
    <property type="entry name" value="FAD/NAD-binding_dom"/>
</dbReference>
<dbReference type="InterPro" id="IPR001100">
    <property type="entry name" value="Pyr_nuc-diS_OxRdtase"/>
</dbReference>
<evidence type="ECO:0000256" key="11">
    <source>
        <dbReference type="RuleBase" id="RU003692"/>
    </source>
</evidence>
<keyword evidence="8" id="KW-1015">Disulfide bond</keyword>
<dbReference type="PANTHER" id="PTHR22912:SF160">
    <property type="entry name" value="DIHYDROLIPOYL DEHYDROGENASE"/>
    <property type="match status" value="1"/>
</dbReference>
<evidence type="ECO:0000256" key="3">
    <source>
        <dbReference type="ARBA" id="ARBA00016961"/>
    </source>
</evidence>
<dbReference type="InterPro" id="IPR004099">
    <property type="entry name" value="Pyr_nucl-diS_OxRdtase_dimer"/>
</dbReference>
<dbReference type="SUPFAM" id="SSF51905">
    <property type="entry name" value="FAD/NAD(P)-binding domain"/>
    <property type="match status" value="1"/>
</dbReference>
<dbReference type="Gene3D" id="3.30.390.30">
    <property type="match status" value="1"/>
</dbReference>
<dbReference type="PANTHER" id="PTHR22912">
    <property type="entry name" value="DISULFIDE OXIDOREDUCTASE"/>
    <property type="match status" value="1"/>
</dbReference>
<feature type="domain" description="FAD/NAD(P)-binding" evidence="13">
    <location>
        <begin position="8"/>
        <end position="336"/>
    </location>
</feature>
<protein>
    <recommendedName>
        <fullName evidence="3 11">Dihydrolipoyl dehydrogenase</fullName>
        <ecNumber evidence="2 11">1.8.1.4</ecNumber>
    </recommendedName>
</protein>
<dbReference type="InterPro" id="IPR012999">
    <property type="entry name" value="Pyr_OxRdtase_I_AS"/>
</dbReference>
<reference evidence="14 15" key="1">
    <citation type="submission" date="2024-09" db="EMBL/GenBank/DDBJ databases">
        <authorList>
            <person name="Sun Q."/>
            <person name="Mori K."/>
        </authorList>
    </citation>
    <scope>NUCLEOTIDE SEQUENCE [LARGE SCALE GENOMIC DNA]</scope>
    <source>
        <strain evidence="14 15">CCM 7792</strain>
    </source>
</reference>
<dbReference type="Gene3D" id="3.50.50.60">
    <property type="entry name" value="FAD/NAD(P)-binding domain"/>
    <property type="match status" value="2"/>
</dbReference>
<dbReference type="Pfam" id="PF02852">
    <property type="entry name" value="Pyr_redox_dim"/>
    <property type="match status" value="1"/>
</dbReference>
<keyword evidence="4 11" id="KW-0285">Flavoprotein</keyword>
<evidence type="ECO:0000259" key="13">
    <source>
        <dbReference type="Pfam" id="PF07992"/>
    </source>
</evidence>
<evidence type="ECO:0000256" key="1">
    <source>
        <dbReference type="ARBA" id="ARBA00007532"/>
    </source>
</evidence>
<evidence type="ECO:0000313" key="14">
    <source>
        <dbReference type="EMBL" id="MFC0252132.1"/>
    </source>
</evidence>
<dbReference type="PRINTS" id="PR00368">
    <property type="entry name" value="FADPNR"/>
</dbReference>
<keyword evidence="15" id="KW-1185">Reference proteome</keyword>
<keyword evidence="6 11" id="KW-0560">Oxidoreductase</keyword>
<dbReference type="SUPFAM" id="SSF55424">
    <property type="entry name" value="FAD/NAD-linked reductases, dimerisation (C-terminal) domain"/>
    <property type="match status" value="1"/>
</dbReference>